<organism evidence="1 2">
    <name type="scientific">Pseudobacteroides cellulosolvens ATCC 35603 = DSM 2933</name>
    <dbReference type="NCBI Taxonomy" id="398512"/>
    <lineage>
        <taxon>Bacteria</taxon>
        <taxon>Bacillati</taxon>
        <taxon>Bacillota</taxon>
        <taxon>Clostridia</taxon>
        <taxon>Eubacteriales</taxon>
        <taxon>Oscillospiraceae</taxon>
        <taxon>Pseudobacteroides</taxon>
    </lineage>
</organism>
<evidence type="ECO:0000313" key="1">
    <source>
        <dbReference type="EMBL" id="KNY25882.1"/>
    </source>
</evidence>
<proteinExistence type="predicted"/>
<dbReference type="STRING" id="398512.Bccel_1142"/>
<protein>
    <submittedName>
        <fullName evidence="1">Uncharacterized protein</fullName>
    </submittedName>
</protein>
<comment type="caution">
    <text evidence="1">The sequence shown here is derived from an EMBL/GenBank/DDBJ whole genome shotgun (WGS) entry which is preliminary data.</text>
</comment>
<keyword evidence="2" id="KW-1185">Reference proteome</keyword>
<dbReference type="EMBL" id="LGTC01000001">
    <property type="protein sequence ID" value="KNY25882.1"/>
    <property type="molecule type" value="Genomic_DNA"/>
</dbReference>
<name>A0A0L6JKH3_9FIRM</name>
<gene>
    <name evidence="1" type="ORF">Bccel_1142</name>
</gene>
<dbReference type="eggNOG" id="ENOG50349R2">
    <property type="taxonomic scope" value="Bacteria"/>
</dbReference>
<dbReference type="Proteomes" id="UP000036923">
    <property type="component" value="Unassembled WGS sequence"/>
</dbReference>
<accession>A0A0L6JKH3</accession>
<sequence length="135" mass="16127">MIDFHDGSVIKKQFDQAVISGEMLEKHYLYFFTVPATETFAPDFPKEFDTLIIDDYNSQWIIKRNKMVDRFIRKSRRVWKRIGESTDVYMLSFFLNDKKVFSIPYEHVGYPIKAVTIMEALMRENEEVLKNINKE</sequence>
<reference evidence="2" key="1">
    <citation type="submission" date="2015-07" db="EMBL/GenBank/DDBJ databases">
        <title>Near-Complete Genome Sequence of the Cellulolytic Bacterium Bacteroides (Pseudobacteroides) cellulosolvens ATCC 35603.</title>
        <authorList>
            <person name="Dassa B."/>
            <person name="Utturkar S.M."/>
            <person name="Klingeman D.M."/>
            <person name="Hurt R.A."/>
            <person name="Keller M."/>
            <person name="Xu J."/>
            <person name="Reddy Y.H.K."/>
            <person name="Borovok I."/>
            <person name="Grinberg I.R."/>
            <person name="Lamed R."/>
            <person name="Zhivin O."/>
            <person name="Bayer E.A."/>
            <person name="Brown S.D."/>
        </authorList>
    </citation>
    <scope>NUCLEOTIDE SEQUENCE [LARGE SCALE GENOMIC DNA]</scope>
    <source>
        <strain evidence="2">DSM 2933</strain>
    </source>
</reference>
<evidence type="ECO:0000313" key="2">
    <source>
        <dbReference type="Proteomes" id="UP000036923"/>
    </source>
</evidence>
<dbReference type="AlphaFoldDB" id="A0A0L6JKH3"/>